<evidence type="ECO:0008006" key="4">
    <source>
        <dbReference type="Google" id="ProtNLM"/>
    </source>
</evidence>
<keyword evidence="1" id="KW-0472">Membrane</keyword>
<name>A0ABN4WPI0_9LACO</name>
<evidence type="ECO:0000313" key="3">
    <source>
        <dbReference type="Proteomes" id="UP000188147"/>
    </source>
</evidence>
<keyword evidence="3" id="KW-1185">Reference proteome</keyword>
<accession>A0ABN4WPI0</accession>
<keyword evidence="1" id="KW-0812">Transmembrane</keyword>
<evidence type="ECO:0000313" key="2">
    <source>
        <dbReference type="EMBL" id="AQN80320.1"/>
    </source>
</evidence>
<dbReference type="Proteomes" id="UP000188147">
    <property type="component" value="Chromosome"/>
</dbReference>
<feature type="transmembrane region" description="Helical" evidence="1">
    <location>
        <begin position="6"/>
        <end position="25"/>
    </location>
</feature>
<gene>
    <name evidence="2" type="ORF">A9176_08165</name>
</gene>
<keyword evidence="1" id="KW-1133">Transmembrane helix</keyword>
<reference evidence="2 3" key="1">
    <citation type="submission" date="2016-06" db="EMBL/GenBank/DDBJ databases">
        <authorList>
            <person name="Kim H.J."/>
        </authorList>
    </citation>
    <scope>NUCLEOTIDE SEQUENCE [LARGE SCALE GENOMIC DNA]</scope>
    <source>
        <strain evidence="2 3">KFRI01</strain>
    </source>
</reference>
<proteinExistence type="predicted"/>
<evidence type="ECO:0000256" key="1">
    <source>
        <dbReference type="SAM" id="Phobius"/>
    </source>
</evidence>
<protein>
    <recommendedName>
        <fullName evidence="4">DUF5666 domain-containing protein</fullName>
    </recommendedName>
</protein>
<organism evidence="2 3">
    <name type="scientific">Leuconostoc garlicum</name>
    <dbReference type="NCBI Taxonomy" id="255248"/>
    <lineage>
        <taxon>Bacteria</taxon>
        <taxon>Bacillati</taxon>
        <taxon>Bacillota</taxon>
        <taxon>Bacilli</taxon>
        <taxon>Lactobacillales</taxon>
        <taxon>Lactobacillaceae</taxon>
        <taxon>Leuconostoc</taxon>
    </lineage>
</organism>
<sequence>MLSLLWIITLIALVAFFVLLIIFVIDKVKQRDSSVSGRVLITTLVMSLILLVTSCGADVGADVGAEMARGLSSNVAKSDNLAITSDDDSSTNQDSEIDVDVEPDDNIHTITEVSPNISNNEPIAYHTDITYEQVAHAPANFAGEKMQFSGKVVKIVPTDGDDKVRLAVNDNPNNLLIVDVDQDLLSGSNLSEGQQVTFSGVIEGIEAYQTDQGDKVTAPSMDAKIINSQTSN</sequence>
<feature type="transmembrane region" description="Helical" evidence="1">
    <location>
        <begin position="37"/>
        <end position="54"/>
    </location>
</feature>
<dbReference type="EMBL" id="CP016329">
    <property type="protein sequence ID" value="AQN80320.1"/>
    <property type="molecule type" value="Genomic_DNA"/>
</dbReference>